<evidence type="ECO:0000256" key="1">
    <source>
        <dbReference type="ARBA" id="ARBA00023015"/>
    </source>
</evidence>
<dbReference type="InterPro" id="IPR000843">
    <property type="entry name" value="HTH_LacI"/>
</dbReference>
<dbReference type="Pfam" id="PF00532">
    <property type="entry name" value="Peripla_BP_1"/>
    <property type="match status" value="1"/>
</dbReference>
<dbReference type="SUPFAM" id="SSF53822">
    <property type="entry name" value="Periplasmic binding protein-like I"/>
    <property type="match status" value="1"/>
</dbReference>
<dbReference type="Gene3D" id="3.40.50.2300">
    <property type="match status" value="2"/>
</dbReference>
<keyword evidence="3" id="KW-0804">Transcription</keyword>
<evidence type="ECO:0000259" key="4">
    <source>
        <dbReference type="PROSITE" id="PS50932"/>
    </source>
</evidence>
<sequence length="317" mass="35180">MANIHEIARRAGVSVSTVSRVLNQHPYVSAEKRAAVQRAIDELDYTPNRNAVDLIRGRTRSIGVIIPYNNNPAFDRMLSGVLNKSVEEDYTVTVLPTRYDPEKELEYLTMLKTKLLDGIIITSRANDWSSIVPFAGHGHIVACEYTELEEIGCAYIDRYAATLEVFSFLKSMGHSDVAFTTARGETSISTRLTMQAYRDVFGEVPPCRCLDGCTTLKDGMDAARHFLEGKVRPTAVYANGDEVAAGIHQFVLSAGLRIPDDIAIIGQENQPIGQVLQLTTVDHQLFRAGEEALRLVTRGSREKVQIPYRIIYRSSSG</sequence>
<dbReference type="InterPro" id="IPR028082">
    <property type="entry name" value="Peripla_BP_I"/>
</dbReference>
<dbReference type="PANTHER" id="PTHR30146:SF105">
    <property type="entry name" value="CATABOLITE CONTROL PROTEIN B"/>
    <property type="match status" value="1"/>
</dbReference>
<keyword evidence="2" id="KW-0238">DNA-binding</keyword>
<reference evidence="5 6" key="1">
    <citation type="submission" date="2016-11" db="EMBL/GenBank/DDBJ databases">
        <title>Paenibacillus species isolates.</title>
        <authorList>
            <person name="Beno S.M."/>
        </authorList>
    </citation>
    <scope>NUCLEOTIDE SEQUENCE [LARGE SCALE GENOMIC DNA]</scope>
    <source>
        <strain evidence="5 6">FSL R5-0378</strain>
    </source>
</reference>
<dbReference type="InterPro" id="IPR001761">
    <property type="entry name" value="Peripla_BP/Lac1_sug-bd_dom"/>
</dbReference>
<dbReference type="STRING" id="297318.BK138_05195"/>
<dbReference type="SUPFAM" id="SSF47413">
    <property type="entry name" value="lambda repressor-like DNA-binding domains"/>
    <property type="match status" value="1"/>
</dbReference>
<dbReference type="RefSeq" id="WP_076166869.1">
    <property type="nucleotide sequence ID" value="NZ_MRTP01000001.1"/>
</dbReference>
<dbReference type="GO" id="GO:0000976">
    <property type="term" value="F:transcription cis-regulatory region binding"/>
    <property type="evidence" value="ECO:0007669"/>
    <property type="project" value="TreeGrafter"/>
</dbReference>
<dbReference type="SMART" id="SM00354">
    <property type="entry name" value="HTH_LACI"/>
    <property type="match status" value="1"/>
</dbReference>
<protein>
    <submittedName>
        <fullName evidence="5">LacI family transcriptional regulator</fullName>
    </submittedName>
</protein>
<dbReference type="Proteomes" id="UP000187172">
    <property type="component" value="Unassembled WGS sequence"/>
</dbReference>
<keyword evidence="1" id="KW-0805">Transcription regulation</keyword>
<evidence type="ECO:0000313" key="5">
    <source>
        <dbReference type="EMBL" id="OMF57970.1"/>
    </source>
</evidence>
<evidence type="ECO:0000256" key="3">
    <source>
        <dbReference type="ARBA" id="ARBA00023163"/>
    </source>
</evidence>
<feature type="domain" description="HTH lacI-type" evidence="4">
    <location>
        <begin position="2"/>
        <end position="56"/>
    </location>
</feature>
<dbReference type="PROSITE" id="PS50932">
    <property type="entry name" value="HTH_LACI_2"/>
    <property type="match status" value="1"/>
</dbReference>
<dbReference type="CDD" id="cd06286">
    <property type="entry name" value="PBP1_CcpB-like"/>
    <property type="match status" value="1"/>
</dbReference>
<dbReference type="CDD" id="cd01392">
    <property type="entry name" value="HTH_LacI"/>
    <property type="match status" value="1"/>
</dbReference>
<proteinExistence type="predicted"/>
<dbReference type="Gene3D" id="1.10.260.40">
    <property type="entry name" value="lambda repressor-like DNA-binding domains"/>
    <property type="match status" value="1"/>
</dbReference>
<name>A0A1R1F1Q7_9BACL</name>
<dbReference type="PROSITE" id="PS00356">
    <property type="entry name" value="HTH_LACI_1"/>
    <property type="match status" value="1"/>
</dbReference>
<organism evidence="5 6">
    <name type="scientific">Paenibacillus rhizosphaerae</name>
    <dbReference type="NCBI Taxonomy" id="297318"/>
    <lineage>
        <taxon>Bacteria</taxon>
        <taxon>Bacillati</taxon>
        <taxon>Bacillota</taxon>
        <taxon>Bacilli</taxon>
        <taxon>Bacillales</taxon>
        <taxon>Paenibacillaceae</taxon>
        <taxon>Paenibacillus</taxon>
    </lineage>
</organism>
<accession>A0A1R1F1Q7</accession>
<keyword evidence="6" id="KW-1185">Reference proteome</keyword>
<dbReference type="EMBL" id="MRTP01000001">
    <property type="protein sequence ID" value="OMF57970.1"/>
    <property type="molecule type" value="Genomic_DNA"/>
</dbReference>
<dbReference type="Pfam" id="PF00356">
    <property type="entry name" value="LacI"/>
    <property type="match status" value="1"/>
</dbReference>
<dbReference type="InterPro" id="IPR010982">
    <property type="entry name" value="Lambda_DNA-bd_dom_sf"/>
</dbReference>
<dbReference type="PANTHER" id="PTHR30146">
    <property type="entry name" value="LACI-RELATED TRANSCRIPTIONAL REPRESSOR"/>
    <property type="match status" value="1"/>
</dbReference>
<dbReference type="PRINTS" id="PR00036">
    <property type="entry name" value="HTHLACI"/>
</dbReference>
<comment type="caution">
    <text evidence="5">The sequence shown here is derived from an EMBL/GenBank/DDBJ whole genome shotgun (WGS) entry which is preliminary data.</text>
</comment>
<evidence type="ECO:0000256" key="2">
    <source>
        <dbReference type="ARBA" id="ARBA00023125"/>
    </source>
</evidence>
<evidence type="ECO:0000313" key="6">
    <source>
        <dbReference type="Proteomes" id="UP000187172"/>
    </source>
</evidence>
<dbReference type="AlphaFoldDB" id="A0A1R1F1Q7"/>
<dbReference type="GO" id="GO:0003700">
    <property type="term" value="F:DNA-binding transcription factor activity"/>
    <property type="evidence" value="ECO:0007669"/>
    <property type="project" value="TreeGrafter"/>
</dbReference>
<gene>
    <name evidence="5" type="ORF">BK138_05195</name>
</gene>